<proteinExistence type="predicted"/>
<evidence type="ECO:0000313" key="2">
    <source>
        <dbReference type="Proteomes" id="UP000886501"/>
    </source>
</evidence>
<name>A0ACB6ZTI2_THEGA</name>
<gene>
    <name evidence="1" type="ORF">BDM02DRAFT_3109458</name>
</gene>
<protein>
    <submittedName>
        <fullName evidence="1">Uncharacterized protein</fullName>
    </submittedName>
</protein>
<dbReference type="EMBL" id="MU117969">
    <property type="protein sequence ID" value="KAF9652426.1"/>
    <property type="molecule type" value="Genomic_DNA"/>
</dbReference>
<reference evidence="1" key="2">
    <citation type="journal article" date="2020" name="Nat. Commun.">
        <title>Large-scale genome sequencing of mycorrhizal fungi provides insights into the early evolution of symbiotic traits.</title>
        <authorList>
            <person name="Miyauchi S."/>
            <person name="Kiss E."/>
            <person name="Kuo A."/>
            <person name="Drula E."/>
            <person name="Kohler A."/>
            <person name="Sanchez-Garcia M."/>
            <person name="Morin E."/>
            <person name="Andreopoulos B."/>
            <person name="Barry K.W."/>
            <person name="Bonito G."/>
            <person name="Buee M."/>
            <person name="Carver A."/>
            <person name="Chen C."/>
            <person name="Cichocki N."/>
            <person name="Clum A."/>
            <person name="Culley D."/>
            <person name="Crous P.W."/>
            <person name="Fauchery L."/>
            <person name="Girlanda M."/>
            <person name="Hayes R.D."/>
            <person name="Keri Z."/>
            <person name="LaButti K."/>
            <person name="Lipzen A."/>
            <person name="Lombard V."/>
            <person name="Magnuson J."/>
            <person name="Maillard F."/>
            <person name="Murat C."/>
            <person name="Nolan M."/>
            <person name="Ohm R.A."/>
            <person name="Pangilinan J."/>
            <person name="Pereira M.F."/>
            <person name="Perotto S."/>
            <person name="Peter M."/>
            <person name="Pfister S."/>
            <person name="Riley R."/>
            <person name="Sitrit Y."/>
            <person name="Stielow J.B."/>
            <person name="Szollosi G."/>
            <person name="Zifcakova L."/>
            <person name="Stursova M."/>
            <person name="Spatafora J.W."/>
            <person name="Tedersoo L."/>
            <person name="Vaario L.M."/>
            <person name="Yamada A."/>
            <person name="Yan M."/>
            <person name="Wang P."/>
            <person name="Xu J."/>
            <person name="Bruns T."/>
            <person name="Baldrian P."/>
            <person name="Vilgalys R."/>
            <person name="Dunand C."/>
            <person name="Henrissat B."/>
            <person name="Grigoriev I.V."/>
            <person name="Hibbett D."/>
            <person name="Nagy L.G."/>
            <person name="Martin F.M."/>
        </authorList>
    </citation>
    <scope>NUCLEOTIDE SEQUENCE</scope>
    <source>
        <strain evidence="1">P2</strain>
    </source>
</reference>
<reference evidence="1" key="1">
    <citation type="submission" date="2019-10" db="EMBL/GenBank/DDBJ databases">
        <authorList>
            <consortium name="DOE Joint Genome Institute"/>
            <person name="Kuo A."/>
            <person name="Miyauchi S."/>
            <person name="Kiss E."/>
            <person name="Drula E."/>
            <person name="Kohler A."/>
            <person name="Sanchez-Garcia M."/>
            <person name="Andreopoulos B."/>
            <person name="Barry K.W."/>
            <person name="Bonito G."/>
            <person name="Buee M."/>
            <person name="Carver A."/>
            <person name="Chen C."/>
            <person name="Cichocki N."/>
            <person name="Clum A."/>
            <person name="Culley D."/>
            <person name="Crous P.W."/>
            <person name="Fauchery L."/>
            <person name="Girlanda M."/>
            <person name="Hayes R."/>
            <person name="Keri Z."/>
            <person name="Labutti K."/>
            <person name="Lipzen A."/>
            <person name="Lombard V."/>
            <person name="Magnuson J."/>
            <person name="Maillard F."/>
            <person name="Morin E."/>
            <person name="Murat C."/>
            <person name="Nolan M."/>
            <person name="Ohm R."/>
            <person name="Pangilinan J."/>
            <person name="Pereira M."/>
            <person name="Perotto S."/>
            <person name="Peter M."/>
            <person name="Riley R."/>
            <person name="Sitrit Y."/>
            <person name="Stielow B."/>
            <person name="Szollosi G."/>
            <person name="Zifcakova L."/>
            <person name="Stursova M."/>
            <person name="Spatafora J.W."/>
            <person name="Tedersoo L."/>
            <person name="Vaario L.-M."/>
            <person name="Yamada A."/>
            <person name="Yan M."/>
            <person name="Wang P."/>
            <person name="Xu J."/>
            <person name="Bruns T."/>
            <person name="Baldrian P."/>
            <person name="Vilgalys R."/>
            <person name="Henrissat B."/>
            <person name="Grigoriev I.V."/>
            <person name="Hibbett D."/>
            <person name="Nagy L.G."/>
            <person name="Martin F.M."/>
        </authorList>
    </citation>
    <scope>NUCLEOTIDE SEQUENCE</scope>
    <source>
        <strain evidence="1">P2</strain>
    </source>
</reference>
<accession>A0ACB6ZTI2</accession>
<evidence type="ECO:0000313" key="1">
    <source>
        <dbReference type="EMBL" id="KAF9652426.1"/>
    </source>
</evidence>
<comment type="caution">
    <text evidence="1">The sequence shown here is derived from an EMBL/GenBank/DDBJ whole genome shotgun (WGS) entry which is preliminary data.</text>
</comment>
<keyword evidence="2" id="KW-1185">Reference proteome</keyword>
<organism evidence="1 2">
    <name type="scientific">Thelephora ganbajun</name>
    <name type="common">Ganba fungus</name>
    <dbReference type="NCBI Taxonomy" id="370292"/>
    <lineage>
        <taxon>Eukaryota</taxon>
        <taxon>Fungi</taxon>
        <taxon>Dikarya</taxon>
        <taxon>Basidiomycota</taxon>
        <taxon>Agaricomycotina</taxon>
        <taxon>Agaricomycetes</taxon>
        <taxon>Thelephorales</taxon>
        <taxon>Thelephoraceae</taxon>
        <taxon>Thelephora</taxon>
    </lineage>
</organism>
<sequence>MLTKYVIVLVLASAGLVQAVPVQHAHFPLPPCSRSGSGKTVDLDSNTVFGRINEVAFGGGPNGEMTVSFATKRGMPLFIDPLVFPDIGDGDFIAFRKEF</sequence>
<dbReference type="Proteomes" id="UP000886501">
    <property type="component" value="Unassembled WGS sequence"/>
</dbReference>